<dbReference type="EMBL" id="BAABJQ010000027">
    <property type="protein sequence ID" value="GAA5196575.1"/>
    <property type="molecule type" value="Genomic_DNA"/>
</dbReference>
<dbReference type="Proteomes" id="UP001501570">
    <property type="component" value="Unassembled WGS sequence"/>
</dbReference>
<proteinExistence type="predicted"/>
<evidence type="ECO:0000313" key="6">
    <source>
        <dbReference type="Proteomes" id="UP001501570"/>
    </source>
</evidence>
<dbReference type="Gene3D" id="3.20.20.370">
    <property type="entry name" value="Glycoside hydrolase/deacetylase"/>
    <property type="match status" value="1"/>
</dbReference>
<feature type="compositionally biased region" description="Low complexity" evidence="3">
    <location>
        <begin position="127"/>
        <end position="138"/>
    </location>
</feature>
<feature type="region of interest" description="Disordered" evidence="3">
    <location>
        <begin position="72"/>
        <end position="152"/>
    </location>
</feature>
<reference evidence="6" key="1">
    <citation type="journal article" date="2019" name="Int. J. Syst. Evol. Microbiol.">
        <title>The Global Catalogue of Microorganisms (GCM) 10K type strain sequencing project: providing services to taxonomists for standard genome sequencing and annotation.</title>
        <authorList>
            <consortium name="The Broad Institute Genomics Platform"/>
            <consortium name="The Broad Institute Genome Sequencing Center for Infectious Disease"/>
            <person name="Wu L."/>
            <person name="Ma J."/>
        </authorList>
    </citation>
    <scope>NUCLEOTIDE SEQUENCE [LARGE SCALE GENOMIC DNA]</scope>
    <source>
        <strain evidence="6">JCM 18304</strain>
    </source>
</reference>
<evidence type="ECO:0000259" key="4">
    <source>
        <dbReference type="PROSITE" id="PS51677"/>
    </source>
</evidence>
<evidence type="ECO:0000313" key="5">
    <source>
        <dbReference type="EMBL" id="GAA5196575.1"/>
    </source>
</evidence>
<dbReference type="InterPro" id="IPR050248">
    <property type="entry name" value="Polysacc_deacetylase_ArnD"/>
</dbReference>
<protein>
    <recommendedName>
        <fullName evidence="4">NodB homology domain-containing protein</fullName>
    </recommendedName>
</protein>
<feature type="compositionally biased region" description="Low complexity" evidence="3">
    <location>
        <begin position="94"/>
        <end position="104"/>
    </location>
</feature>
<dbReference type="CDD" id="cd10917">
    <property type="entry name" value="CE4_NodB_like_6s_7s"/>
    <property type="match status" value="1"/>
</dbReference>
<dbReference type="PANTHER" id="PTHR10587:SF133">
    <property type="entry name" value="CHITIN DEACETYLASE 1-RELATED"/>
    <property type="match status" value="1"/>
</dbReference>
<dbReference type="InterPro" id="IPR002509">
    <property type="entry name" value="NODB_dom"/>
</dbReference>
<feature type="compositionally biased region" description="Pro residues" evidence="3">
    <location>
        <begin position="105"/>
        <end position="124"/>
    </location>
</feature>
<gene>
    <name evidence="5" type="ORF">GCM10023322_65810</name>
</gene>
<dbReference type="InterPro" id="IPR011330">
    <property type="entry name" value="Glyco_hydro/deAcase_b/a-brl"/>
</dbReference>
<dbReference type="PROSITE" id="PS51677">
    <property type="entry name" value="NODB"/>
    <property type="match status" value="1"/>
</dbReference>
<comment type="caution">
    <text evidence="5">The sequence shown here is derived from an EMBL/GenBank/DDBJ whole genome shotgun (WGS) entry which is preliminary data.</text>
</comment>
<keyword evidence="6" id="KW-1185">Reference proteome</keyword>
<dbReference type="PANTHER" id="PTHR10587">
    <property type="entry name" value="GLYCOSYL TRANSFERASE-RELATED"/>
    <property type="match status" value="1"/>
</dbReference>
<keyword evidence="1" id="KW-0479">Metal-binding</keyword>
<evidence type="ECO:0000256" key="1">
    <source>
        <dbReference type="ARBA" id="ARBA00022723"/>
    </source>
</evidence>
<organism evidence="5 6">
    <name type="scientific">Rugosimonospora acidiphila</name>
    <dbReference type="NCBI Taxonomy" id="556531"/>
    <lineage>
        <taxon>Bacteria</taxon>
        <taxon>Bacillati</taxon>
        <taxon>Actinomycetota</taxon>
        <taxon>Actinomycetes</taxon>
        <taxon>Micromonosporales</taxon>
        <taxon>Micromonosporaceae</taxon>
        <taxon>Rugosimonospora</taxon>
    </lineage>
</organism>
<feature type="region of interest" description="Disordered" evidence="3">
    <location>
        <begin position="1"/>
        <end position="48"/>
    </location>
</feature>
<name>A0ABP9SHQ9_9ACTN</name>
<evidence type="ECO:0000256" key="3">
    <source>
        <dbReference type="SAM" id="MobiDB-lite"/>
    </source>
</evidence>
<accession>A0ABP9SHQ9</accession>
<dbReference type="RefSeq" id="WP_345636275.1">
    <property type="nucleotide sequence ID" value="NZ_BAABJQ010000027.1"/>
</dbReference>
<sequence length="334" mass="34185">MRRDEAATVEPQDPAASETPSEHGRRGAVEAPGELGRRAAVEAPGELGRRGALKAVALVLAAVPAVACQPAGHAGVTNAAGPDTTAAPRRRAPRTTASPAGTGPTPRPTTTPEPSGRPAPPPGGASPGALSPGALPPEVTNGPRDRPNVALTFHGQGEPAQVTALLDELERGGARVTVLAVGSWLADQPQLAKRILDGGHELGNHTQNHEDLASMSASDAFAEINACAAVLRRLTGSIGTWFRPSMTQYSTATIRAQATRVGYATCLSYDLDSLDSTDPPAPTIVGAVSDSVRQGSIVSMHCGHAGTVTAIPAILDRLHGLGLRPVTMTELMSA</sequence>
<dbReference type="Pfam" id="PF01522">
    <property type="entry name" value="Polysacc_deac_1"/>
    <property type="match status" value="1"/>
</dbReference>
<dbReference type="SUPFAM" id="SSF88713">
    <property type="entry name" value="Glycoside hydrolase/deacetylase"/>
    <property type="match status" value="1"/>
</dbReference>
<feature type="domain" description="NodB homology" evidence="4">
    <location>
        <begin position="147"/>
        <end position="326"/>
    </location>
</feature>
<evidence type="ECO:0000256" key="2">
    <source>
        <dbReference type="ARBA" id="ARBA00022801"/>
    </source>
</evidence>
<keyword evidence="2" id="KW-0378">Hydrolase</keyword>